<dbReference type="InterPro" id="IPR020568">
    <property type="entry name" value="Ribosomal_Su5_D2-typ_SF"/>
</dbReference>
<evidence type="ECO:0000256" key="5">
    <source>
        <dbReference type="ARBA" id="ARBA00022884"/>
    </source>
</evidence>
<evidence type="ECO:0000256" key="1">
    <source>
        <dbReference type="ARBA" id="ARBA00022694"/>
    </source>
</evidence>
<dbReference type="Pfam" id="PF00825">
    <property type="entry name" value="Ribonuclease_P"/>
    <property type="match status" value="1"/>
</dbReference>
<dbReference type="InterPro" id="IPR014721">
    <property type="entry name" value="Ribsml_uS5_D2-typ_fold_subgr"/>
</dbReference>
<comment type="function">
    <text evidence="6">RNaseP catalyzes the removal of the 5'-leader sequence from pre-tRNA to produce the mature 5'-terminus. It can also cleave other RNA substrates such as 4.5S RNA. The protein component plays an auxiliary but essential role in vivo by binding to the 5'-leader sequence and broadening the substrate specificity of the ribozyme.</text>
</comment>
<protein>
    <recommendedName>
        <fullName evidence="6 7">Ribonuclease P protein component</fullName>
        <shortName evidence="6">RNase P protein</shortName>
        <shortName evidence="6">RNaseP protein</shortName>
        <ecNumber evidence="6 7">3.1.26.5</ecNumber>
    </recommendedName>
    <alternativeName>
        <fullName evidence="6">Protein C5</fullName>
    </alternativeName>
</protein>
<dbReference type="GO" id="GO:0001682">
    <property type="term" value="P:tRNA 5'-leader removal"/>
    <property type="evidence" value="ECO:0007669"/>
    <property type="project" value="UniProtKB-UniRule"/>
</dbReference>
<evidence type="ECO:0000256" key="6">
    <source>
        <dbReference type="HAMAP-Rule" id="MF_00227"/>
    </source>
</evidence>
<dbReference type="InterPro" id="IPR000100">
    <property type="entry name" value="RNase_P"/>
</dbReference>
<keyword evidence="5 6" id="KW-0694">RNA-binding</keyword>
<name>A0A2Z4NDU2_9BACT</name>
<dbReference type="NCBIfam" id="TIGR00188">
    <property type="entry name" value="rnpA"/>
    <property type="match status" value="1"/>
</dbReference>
<keyword evidence="2 6" id="KW-0540">Nuclease</keyword>
<dbReference type="GO" id="GO:0030677">
    <property type="term" value="C:ribonuclease P complex"/>
    <property type="evidence" value="ECO:0007669"/>
    <property type="project" value="TreeGrafter"/>
</dbReference>
<keyword evidence="3 6" id="KW-0255">Endonuclease</keyword>
<dbReference type="KEGG" id="mane:DP065_02610"/>
<accession>A0A2Z4NDU2</accession>
<dbReference type="AlphaFoldDB" id="A0A2Z4NDU2"/>
<keyword evidence="1 6" id="KW-0819">tRNA processing</keyword>
<dbReference type="EMBL" id="CP030140">
    <property type="protein sequence ID" value="AWX69763.1"/>
    <property type="molecule type" value="Genomic_DNA"/>
</dbReference>
<dbReference type="EC" id="3.1.26.5" evidence="6 7"/>
<comment type="catalytic activity">
    <reaction evidence="6">
        <text>Endonucleolytic cleavage of RNA, removing 5'-extranucleotides from tRNA precursor.</text>
        <dbReference type="EC" id="3.1.26.5"/>
    </reaction>
</comment>
<dbReference type="SUPFAM" id="SSF54211">
    <property type="entry name" value="Ribosomal protein S5 domain 2-like"/>
    <property type="match status" value="1"/>
</dbReference>
<evidence type="ECO:0000256" key="3">
    <source>
        <dbReference type="ARBA" id="ARBA00022759"/>
    </source>
</evidence>
<dbReference type="Gene3D" id="3.30.230.10">
    <property type="match status" value="1"/>
</dbReference>
<evidence type="ECO:0000313" key="9">
    <source>
        <dbReference type="Proteomes" id="UP000250218"/>
    </source>
</evidence>
<proteinExistence type="inferred from homology"/>
<dbReference type="HAMAP" id="MF_00227">
    <property type="entry name" value="RNase_P"/>
    <property type="match status" value="1"/>
</dbReference>
<dbReference type="RefSeq" id="WP_033178623.1">
    <property type="nucleotide sequence ID" value="NZ_CP030140.1"/>
</dbReference>
<evidence type="ECO:0000313" key="8">
    <source>
        <dbReference type="EMBL" id="AWX69763.1"/>
    </source>
</evidence>
<organism evidence="8 9">
    <name type="scientific">[Mycoplasma] anseris</name>
    <dbReference type="NCBI Taxonomy" id="92400"/>
    <lineage>
        <taxon>Bacteria</taxon>
        <taxon>Bacillati</taxon>
        <taxon>Mycoplasmatota</taxon>
        <taxon>Mycoplasmoidales</taxon>
        <taxon>Metamycoplasmataceae</taxon>
        <taxon>Metamycoplasma</taxon>
    </lineage>
</organism>
<dbReference type="Proteomes" id="UP000250218">
    <property type="component" value="Chromosome"/>
</dbReference>
<gene>
    <name evidence="6 8" type="primary">rnpA</name>
    <name evidence="8" type="ORF">DP065_02610</name>
</gene>
<evidence type="ECO:0000256" key="7">
    <source>
        <dbReference type="NCBIfam" id="TIGR00188"/>
    </source>
</evidence>
<sequence>MQKINIVKKNWEFQEILKSRNQVVSKHLIIYFKKNEHFKVGISIPKQFANAVYRNHYKNQIRAILREIDINKINYETVIIARKSFLDLEFDHKKKEVFKLYERIADGKK</sequence>
<comment type="subunit">
    <text evidence="6">Consists of a catalytic RNA component (M1 or rnpB) and a protein subunit.</text>
</comment>
<dbReference type="GO" id="GO:0042781">
    <property type="term" value="F:3'-tRNA processing endoribonuclease activity"/>
    <property type="evidence" value="ECO:0007669"/>
    <property type="project" value="TreeGrafter"/>
</dbReference>
<dbReference type="GO" id="GO:0004526">
    <property type="term" value="F:ribonuclease P activity"/>
    <property type="evidence" value="ECO:0007669"/>
    <property type="project" value="UniProtKB-UniRule"/>
</dbReference>
<dbReference type="PANTHER" id="PTHR33992">
    <property type="entry name" value="RIBONUCLEASE P PROTEIN COMPONENT"/>
    <property type="match status" value="1"/>
</dbReference>
<comment type="similarity">
    <text evidence="6">Belongs to the RnpA family.</text>
</comment>
<reference evidence="9" key="1">
    <citation type="submission" date="2018-06" db="EMBL/GenBank/DDBJ databases">
        <title>Complete genome sequences of Mycoplasma anatis, M. anseris and M. cloacale type strains.</title>
        <authorList>
            <person name="Grozner D."/>
            <person name="Forro B."/>
            <person name="Sulyok K.M."/>
            <person name="Marton S."/>
            <person name="Kreizinger Z."/>
            <person name="Banyai K."/>
            <person name="Gyuranecz M."/>
        </authorList>
    </citation>
    <scope>NUCLEOTIDE SEQUENCE [LARGE SCALE GENOMIC DNA]</scope>
    <source>
        <strain evidence="9">ATCC 49234</strain>
    </source>
</reference>
<keyword evidence="4 6" id="KW-0378">Hydrolase</keyword>
<evidence type="ECO:0000256" key="4">
    <source>
        <dbReference type="ARBA" id="ARBA00022801"/>
    </source>
</evidence>
<dbReference type="PANTHER" id="PTHR33992:SF1">
    <property type="entry name" value="RIBONUCLEASE P PROTEIN COMPONENT"/>
    <property type="match status" value="1"/>
</dbReference>
<keyword evidence="9" id="KW-1185">Reference proteome</keyword>
<dbReference type="GO" id="GO:0000049">
    <property type="term" value="F:tRNA binding"/>
    <property type="evidence" value="ECO:0007669"/>
    <property type="project" value="UniProtKB-UniRule"/>
</dbReference>
<evidence type="ECO:0000256" key="2">
    <source>
        <dbReference type="ARBA" id="ARBA00022722"/>
    </source>
</evidence>